<sequence>MINIGVLLVGFVLGVFALGLLVFLVVLHKPRPAAPTLRRRKDKPVQIVPDAEVSGINYQWLGVTGSEQE</sequence>
<reference evidence="3" key="1">
    <citation type="submission" date="2016-10" db="EMBL/GenBank/DDBJ databases">
        <authorList>
            <person name="Varghese N."/>
        </authorList>
    </citation>
    <scope>NUCLEOTIDE SEQUENCE [LARGE SCALE GENOMIC DNA]</scope>
    <source>
        <strain evidence="3">GAS106B</strain>
    </source>
</reference>
<evidence type="ECO:0000256" key="1">
    <source>
        <dbReference type="SAM" id="Phobius"/>
    </source>
</evidence>
<protein>
    <submittedName>
        <fullName evidence="2">Uncharacterized protein</fullName>
    </submittedName>
</protein>
<gene>
    <name evidence="2" type="ORF">SAMN05443245_5230</name>
</gene>
<keyword evidence="3" id="KW-1185">Reference proteome</keyword>
<feature type="transmembrane region" description="Helical" evidence="1">
    <location>
        <begin position="6"/>
        <end position="27"/>
    </location>
</feature>
<dbReference type="RefSeq" id="WP_074769981.1">
    <property type="nucleotide sequence ID" value="NZ_FNKP01000002.1"/>
</dbReference>
<accession>A0A1H1IIK7</accession>
<name>A0A1H1IIK7_9BURK</name>
<keyword evidence="1" id="KW-0812">Transmembrane</keyword>
<keyword evidence="1" id="KW-1133">Transmembrane helix</keyword>
<dbReference type="Proteomes" id="UP000183487">
    <property type="component" value="Unassembled WGS sequence"/>
</dbReference>
<evidence type="ECO:0000313" key="3">
    <source>
        <dbReference type="Proteomes" id="UP000183487"/>
    </source>
</evidence>
<dbReference type="AlphaFoldDB" id="A0A1H1IIK7"/>
<evidence type="ECO:0000313" key="2">
    <source>
        <dbReference type="EMBL" id="SDR37484.1"/>
    </source>
</evidence>
<organism evidence="2 3">
    <name type="scientific">Paraburkholderia fungorum</name>
    <dbReference type="NCBI Taxonomy" id="134537"/>
    <lineage>
        <taxon>Bacteria</taxon>
        <taxon>Pseudomonadati</taxon>
        <taxon>Pseudomonadota</taxon>
        <taxon>Betaproteobacteria</taxon>
        <taxon>Burkholderiales</taxon>
        <taxon>Burkholderiaceae</taxon>
        <taxon>Paraburkholderia</taxon>
    </lineage>
</organism>
<dbReference type="EMBL" id="FNKP01000002">
    <property type="protein sequence ID" value="SDR37484.1"/>
    <property type="molecule type" value="Genomic_DNA"/>
</dbReference>
<proteinExistence type="predicted"/>
<keyword evidence="1" id="KW-0472">Membrane</keyword>